<keyword evidence="2" id="KW-1185">Reference proteome</keyword>
<gene>
    <name evidence="1" type="ORF">ACOLOM_LOCUS6453</name>
</gene>
<protein>
    <submittedName>
        <fullName evidence="1">14019_t:CDS:1</fullName>
    </submittedName>
</protein>
<organism evidence="1 2">
    <name type="scientific">Acaulospora colombiana</name>
    <dbReference type="NCBI Taxonomy" id="27376"/>
    <lineage>
        <taxon>Eukaryota</taxon>
        <taxon>Fungi</taxon>
        <taxon>Fungi incertae sedis</taxon>
        <taxon>Mucoromycota</taxon>
        <taxon>Glomeromycotina</taxon>
        <taxon>Glomeromycetes</taxon>
        <taxon>Diversisporales</taxon>
        <taxon>Acaulosporaceae</taxon>
        <taxon>Acaulospora</taxon>
    </lineage>
</organism>
<evidence type="ECO:0000313" key="2">
    <source>
        <dbReference type="Proteomes" id="UP000789525"/>
    </source>
</evidence>
<evidence type="ECO:0000313" key="1">
    <source>
        <dbReference type="EMBL" id="CAG8594687.1"/>
    </source>
</evidence>
<comment type="caution">
    <text evidence="1">The sequence shown here is derived from an EMBL/GenBank/DDBJ whole genome shotgun (WGS) entry which is preliminary data.</text>
</comment>
<sequence>MLPSTPRVFLDNVRSFKSRKGSEKYSSSVDGPIELAESWGIDASAWDRAWSSLSGGEAQRIVLALAVGIPGAEILLLDEPTSALDEETSGIIEKQLLTMLRSHATLKAIIWITHSQAQENRVGTRHVLMETGGRLSNFSNPSSLLREKVLGKTPSGKRYTLVWQGSRTTNELA</sequence>
<dbReference type="Proteomes" id="UP000789525">
    <property type="component" value="Unassembled WGS sequence"/>
</dbReference>
<dbReference type="EMBL" id="CAJVPT010013325">
    <property type="protein sequence ID" value="CAG8594687.1"/>
    <property type="molecule type" value="Genomic_DNA"/>
</dbReference>
<name>A0ACA9MIK2_9GLOM</name>
<proteinExistence type="predicted"/>
<accession>A0ACA9MIK2</accession>
<reference evidence="1" key="1">
    <citation type="submission" date="2021-06" db="EMBL/GenBank/DDBJ databases">
        <authorList>
            <person name="Kallberg Y."/>
            <person name="Tangrot J."/>
            <person name="Rosling A."/>
        </authorList>
    </citation>
    <scope>NUCLEOTIDE SEQUENCE</scope>
    <source>
        <strain evidence="1">CL356</strain>
    </source>
</reference>